<sequence>MNPHDTSYTEPLEGFPLSPLQTLAWRRYGEHPRNTVLVAPLSAPQGVDALIDGLRQLCRSEPHLRVAYRAMPGMSLPVQVLDGRDVDSMLECAHRAGHDLPALLTDEAARLAAQPLGREREPVLAARLLGREDGAVETLLLAAPPFVADPASLLIALRRLLAEAAPAPAEGEEPLLFQHFSEWANEALEGEAGEAARHYWRNPAGESAPSPLTLPEASQQGPVRAQRTLSAAVLDTLAAIGLPEACALLAWTQVAGQFAEDERAPVSVDRLVAGRVFDEFAALIGPFAAPCPLLVERFVEGSVREQVKALEAAILAQEEAAVLLDPFDAGLGTASATLGFAWVAGEPVGEPTGEPVGKPFRQVRLHEDPAADTLTLTLLPDGEGRSAWLSLPRPWDAEAAERLLDAWLHALERIAQQPDAPVNHLPLVSPEEWQHLQAWQGPRFDDPLPASLVDAFLQVVARQGSAPAVVDERGVLDFDELRGRSDHLATALLAAGVQRGQPVAVLTGRTADALVALLGVMRAGAVYTPLNGDFPPARIERMRDAAGIAFAVTDEAHRMRLEPLFGARVLALGALPETIPHPLPTLQADDAAYLIFTSGSTGQPKGVLVEHGSALNLARALRQTIYAAPAEGGLRVTVNAPFSFDSSIKQILQLLAGHTLCPVPAEVRTDPARMLDFLQARRIDVLDCTPSLFRLLVQAGLDDAHPALPGRILVGGERFDDATWQVARRWVRCQVFNLYGPTETTVNATVARVREHRAPTLGHPLPNVTVQVVDPAGRPKTQGAVGELWIGGAGVARGYVGDPALTAARFLDEPWPGGGRFYRSGDLGRWQADGSLAFLGRADEQVKVNGYRIELGEIRSVLLEHPAVREAAVITDDQPGSADEDRRIAAFVVPRRHYAEADWLEVDLPSGHRVAGLNLTETDYVFNEIFVDEVYSRDGIVLPPDAVVLDVGANIGLFSLYIAARAPAARIVAFEPLEPIRRRLQRNLERYAPQVKVCGIGLSDRERDETFTYYPGYSTFSGQTGYADASGERDVIRRYLSNQGEGDAHALLDNIDEILDDRLRAEPHRCHLRRLDQVIREQGLARIDLLKIDVQRAEMDVLRGLDEEAFAGIQQIVMEVHDKRDGATAGRVEELQALLGRHGFEVTIRQDALLEGTDRYNCYAVRPGYAETLSRRIDWQAEPARPAPVDPQTPEALHAALHGFLEARLPAYMVPARLTVVDGLPLTAEGKLDRRALLGQQARDDRQRPVEAAANPVESALVTIWQDVLKRPLVGVTDNFFQIGGDSIRLIQMQVMAREAGLGFTLRDVFGHPSIRELALLLGGRQADGAGPSKPAAQARPARFGQVAACDRKLLPDGLDDAYPMSRLQLGMVLQTEAAHDPRLLHNVVLHRIHGRFDPQALQAAWADLVARHPILRTRYDLDGYSEPLQLVMAADRVSAEVEVHDLSGLDATSQAVRLRQFMEAEHRRAFDWKHPPLVRLAALRLADQRFALSVAEHHSALDGWSLQQLVNEWVDAYAARLGGQAPELAPLGEVNYGDYVALERQAEDDAASALFWLDYLAGARATPLPTTSAAMVGERRRAARSVEVPADALPRLRVLGERTGLPLRALLLAVHGRAVGRLSGSEEVVTGFVTHGRPEEPGADRILGLFLNTVPCRLQVGEGRGLVEIARQGFDFEGRMLEHRRHPLAAIRRRSPGAAFDSLFTFVDFHQDDQPAAGDRLAVADGVLEQVVVDVDIPLTVDFEVAGDRLRLGFQYDARRFDEGRAAAFARTYRQSLDELLVWRFDEPRLGLSGAAEHLPWLGCVLDAFGRALERPVLETERFVDAGGHSLLAVRVIAELRQATGRRLGLDLLADNPTALDVARRCQEAPLERTGLRLSDAARALWLQRQGPAEPRLRLFAFPPAGGNAGTYGAWRAHLPDDVELVAIQYPGRQNRQDEPFVTGFERMVGLIVDAMRPLLDRPFALVGASLGGVLAYEVASRLGQAYGVLPAHLMVVSSRAPAPSLSYPPFHAMADDTLTRLLRDYDALPTEVLGERELLAITLATLRADSRLSADYRYRPREPLDVPISVVLGEQDKGVSRAQVEGWQALGRPGGELQTLPGGHGIVVTAADAISTLLGRRLADARGAEPR</sequence>
<evidence type="ECO:0000256" key="3">
    <source>
        <dbReference type="ARBA" id="ARBA00022553"/>
    </source>
</evidence>
<evidence type="ECO:0000313" key="6">
    <source>
        <dbReference type="Proteomes" id="UP000315235"/>
    </source>
</evidence>
<dbReference type="InterPro" id="IPR020802">
    <property type="entry name" value="TesA-like"/>
</dbReference>
<dbReference type="InterPro" id="IPR006162">
    <property type="entry name" value="Ppantetheine_attach_site"/>
</dbReference>
<dbReference type="PANTHER" id="PTHR45527:SF1">
    <property type="entry name" value="FATTY ACID SYNTHASE"/>
    <property type="match status" value="1"/>
</dbReference>
<dbReference type="Gene3D" id="3.30.559.30">
    <property type="entry name" value="Nonribosomal peptide synthetase, condensation domain"/>
    <property type="match status" value="2"/>
</dbReference>
<dbReference type="SUPFAM" id="SSF53474">
    <property type="entry name" value="alpha/beta-Hydrolases"/>
    <property type="match status" value="1"/>
</dbReference>
<dbReference type="Pfam" id="PF05050">
    <property type="entry name" value="Methyltransf_21"/>
    <property type="match status" value="1"/>
</dbReference>
<dbReference type="InterPro" id="IPR023213">
    <property type="entry name" value="CAT-like_dom_sf"/>
</dbReference>
<dbReference type="SMART" id="SM00824">
    <property type="entry name" value="PKS_TE"/>
    <property type="match status" value="1"/>
</dbReference>
<dbReference type="SUPFAM" id="SSF52777">
    <property type="entry name" value="CoA-dependent acyltransferases"/>
    <property type="match status" value="4"/>
</dbReference>
<gene>
    <name evidence="5" type="ORF">FM069_01590</name>
</gene>
<dbReference type="InterPro" id="IPR001242">
    <property type="entry name" value="Condensation_dom"/>
</dbReference>
<dbReference type="InterPro" id="IPR045851">
    <property type="entry name" value="AMP-bd_C_sf"/>
</dbReference>
<reference evidence="5 6" key="1">
    <citation type="submission" date="2019-07" db="EMBL/GenBank/DDBJ databases">
        <title>Pseudomonas mangiferae sp. nov., isolated from bark of mango tree in Thailand.</title>
        <authorList>
            <person name="Srisuk N."/>
            <person name="Anurat P."/>
        </authorList>
    </citation>
    <scope>NUCLEOTIDE SEQUENCE [LARGE SCALE GENOMIC DNA]</scope>
    <source>
        <strain evidence="5 6">DMKU_BBB3-04</strain>
    </source>
</reference>
<dbReference type="EMBL" id="VJOY01000001">
    <property type="protein sequence ID" value="TRX76739.1"/>
    <property type="molecule type" value="Genomic_DNA"/>
</dbReference>
<proteinExistence type="predicted"/>
<keyword evidence="2" id="KW-0596">Phosphopantetheine</keyword>
<dbReference type="GO" id="GO:0031177">
    <property type="term" value="F:phosphopantetheine binding"/>
    <property type="evidence" value="ECO:0007669"/>
    <property type="project" value="InterPro"/>
</dbReference>
<dbReference type="InterPro" id="IPR001031">
    <property type="entry name" value="Thioesterase"/>
</dbReference>
<dbReference type="InterPro" id="IPR009081">
    <property type="entry name" value="PP-bd_ACP"/>
</dbReference>
<dbReference type="SMART" id="SM00823">
    <property type="entry name" value="PKS_PP"/>
    <property type="match status" value="2"/>
</dbReference>
<evidence type="ECO:0000256" key="2">
    <source>
        <dbReference type="ARBA" id="ARBA00022450"/>
    </source>
</evidence>
<evidence type="ECO:0000259" key="4">
    <source>
        <dbReference type="PROSITE" id="PS50075"/>
    </source>
</evidence>
<keyword evidence="6" id="KW-1185">Reference proteome</keyword>
<evidence type="ECO:0000313" key="5">
    <source>
        <dbReference type="EMBL" id="TRX76739.1"/>
    </source>
</evidence>
<dbReference type="InterPro" id="IPR006342">
    <property type="entry name" value="FkbM_mtfrase"/>
</dbReference>
<dbReference type="NCBIfam" id="TIGR01444">
    <property type="entry name" value="fkbM_fam"/>
    <property type="match status" value="1"/>
</dbReference>
<dbReference type="SUPFAM" id="SSF56801">
    <property type="entry name" value="Acetyl-CoA synthetase-like"/>
    <property type="match status" value="1"/>
</dbReference>
<dbReference type="InterPro" id="IPR010071">
    <property type="entry name" value="AA_adenyl_dom"/>
</dbReference>
<dbReference type="InterPro" id="IPR042099">
    <property type="entry name" value="ANL_N_sf"/>
</dbReference>
<accession>A0A553H4Q5</accession>
<dbReference type="InterPro" id="IPR000873">
    <property type="entry name" value="AMP-dep_synth/lig_dom"/>
</dbReference>
<keyword evidence="3" id="KW-0597">Phosphoprotein</keyword>
<dbReference type="PANTHER" id="PTHR45527">
    <property type="entry name" value="NONRIBOSOMAL PEPTIDE SYNTHETASE"/>
    <property type="match status" value="1"/>
</dbReference>
<dbReference type="Gene3D" id="3.30.300.30">
    <property type="match status" value="2"/>
</dbReference>
<dbReference type="Pfam" id="PF00975">
    <property type="entry name" value="Thioesterase"/>
    <property type="match status" value="1"/>
</dbReference>
<dbReference type="Proteomes" id="UP000315235">
    <property type="component" value="Unassembled WGS sequence"/>
</dbReference>
<dbReference type="PROSITE" id="PS00455">
    <property type="entry name" value="AMP_BINDING"/>
    <property type="match status" value="1"/>
</dbReference>
<dbReference type="CDD" id="cd05930">
    <property type="entry name" value="A_NRPS"/>
    <property type="match status" value="1"/>
</dbReference>
<dbReference type="InterPro" id="IPR020806">
    <property type="entry name" value="PKS_PP-bd"/>
</dbReference>
<comment type="cofactor">
    <cofactor evidence="1">
        <name>pantetheine 4'-phosphate</name>
        <dbReference type="ChEBI" id="CHEBI:47942"/>
    </cofactor>
</comment>
<dbReference type="InterPro" id="IPR029063">
    <property type="entry name" value="SAM-dependent_MTases_sf"/>
</dbReference>
<dbReference type="PROSITE" id="PS50075">
    <property type="entry name" value="CARRIER"/>
    <property type="match status" value="2"/>
</dbReference>
<evidence type="ECO:0000256" key="1">
    <source>
        <dbReference type="ARBA" id="ARBA00001957"/>
    </source>
</evidence>
<dbReference type="OrthoDB" id="9757559at2"/>
<dbReference type="Pfam" id="PF00501">
    <property type="entry name" value="AMP-binding"/>
    <property type="match status" value="1"/>
</dbReference>
<name>A0A553H4Q5_9PSED</name>
<dbReference type="RefSeq" id="WP_143486441.1">
    <property type="nucleotide sequence ID" value="NZ_VJOY01000001.1"/>
</dbReference>
<dbReference type="GO" id="GO:0005737">
    <property type="term" value="C:cytoplasm"/>
    <property type="evidence" value="ECO:0007669"/>
    <property type="project" value="TreeGrafter"/>
</dbReference>
<feature type="domain" description="Carrier" evidence="4">
    <location>
        <begin position="1252"/>
        <end position="1326"/>
    </location>
</feature>
<protein>
    <submittedName>
        <fullName evidence="5">Amino acid adenylation domain-containing protein</fullName>
    </submittedName>
</protein>
<dbReference type="NCBIfam" id="TIGR01733">
    <property type="entry name" value="AA-adenyl-dom"/>
    <property type="match status" value="1"/>
</dbReference>
<dbReference type="Gene3D" id="3.40.50.150">
    <property type="entry name" value="Vaccinia Virus protein VP39"/>
    <property type="match status" value="1"/>
</dbReference>
<dbReference type="GO" id="GO:0044550">
    <property type="term" value="P:secondary metabolite biosynthetic process"/>
    <property type="evidence" value="ECO:0007669"/>
    <property type="project" value="TreeGrafter"/>
</dbReference>
<dbReference type="InterPro" id="IPR020845">
    <property type="entry name" value="AMP-binding_CS"/>
</dbReference>
<dbReference type="Gene3D" id="1.10.1200.10">
    <property type="entry name" value="ACP-like"/>
    <property type="match status" value="2"/>
</dbReference>
<dbReference type="Pfam" id="PF00550">
    <property type="entry name" value="PP-binding"/>
    <property type="match status" value="2"/>
</dbReference>
<dbReference type="GO" id="GO:0043041">
    <property type="term" value="P:amino acid activation for nonribosomal peptide biosynthetic process"/>
    <property type="evidence" value="ECO:0007669"/>
    <property type="project" value="TreeGrafter"/>
</dbReference>
<dbReference type="InterPro" id="IPR029058">
    <property type="entry name" value="AB_hydrolase_fold"/>
</dbReference>
<dbReference type="PROSITE" id="PS00012">
    <property type="entry name" value="PHOSPHOPANTETHEINE"/>
    <property type="match status" value="1"/>
</dbReference>
<dbReference type="Gene3D" id="3.40.50.12780">
    <property type="entry name" value="N-terminal domain of ligase-like"/>
    <property type="match status" value="1"/>
</dbReference>
<dbReference type="SUPFAM" id="SSF53335">
    <property type="entry name" value="S-adenosyl-L-methionine-dependent methyltransferases"/>
    <property type="match status" value="1"/>
</dbReference>
<organism evidence="5 6">
    <name type="scientific">Pseudomonas mangiferae</name>
    <dbReference type="NCBI Taxonomy" id="2593654"/>
    <lineage>
        <taxon>Bacteria</taxon>
        <taxon>Pseudomonadati</taxon>
        <taxon>Pseudomonadota</taxon>
        <taxon>Gammaproteobacteria</taxon>
        <taxon>Pseudomonadales</taxon>
        <taxon>Pseudomonadaceae</taxon>
        <taxon>Pseudomonas</taxon>
    </lineage>
</organism>
<dbReference type="GO" id="GO:0003824">
    <property type="term" value="F:catalytic activity"/>
    <property type="evidence" value="ECO:0007669"/>
    <property type="project" value="InterPro"/>
</dbReference>
<dbReference type="Gene3D" id="3.30.559.10">
    <property type="entry name" value="Chloramphenicol acetyltransferase-like domain"/>
    <property type="match status" value="2"/>
</dbReference>
<dbReference type="Pfam" id="PF00668">
    <property type="entry name" value="Condensation"/>
    <property type="match status" value="1"/>
</dbReference>
<dbReference type="InterPro" id="IPR036736">
    <property type="entry name" value="ACP-like_sf"/>
</dbReference>
<feature type="domain" description="Carrier" evidence="4">
    <location>
        <begin position="1797"/>
        <end position="1871"/>
    </location>
</feature>
<dbReference type="Gene3D" id="3.40.50.1820">
    <property type="entry name" value="alpha/beta hydrolase"/>
    <property type="match status" value="1"/>
</dbReference>
<dbReference type="SUPFAM" id="SSF47336">
    <property type="entry name" value="ACP-like"/>
    <property type="match status" value="2"/>
</dbReference>
<comment type="caution">
    <text evidence="5">The sequence shown here is derived from an EMBL/GenBank/DDBJ whole genome shotgun (WGS) entry which is preliminary data.</text>
</comment>